<dbReference type="Gramene" id="KFK44616">
    <property type="protein sequence ID" value="KFK44616"/>
    <property type="gene ID" value="AALP_AA1G281800"/>
</dbReference>
<organism evidence="1 2">
    <name type="scientific">Arabis alpina</name>
    <name type="common">Alpine rock-cress</name>
    <dbReference type="NCBI Taxonomy" id="50452"/>
    <lineage>
        <taxon>Eukaryota</taxon>
        <taxon>Viridiplantae</taxon>
        <taxon>Streptophyta</taxon>
        <taxon>Embryophyta</taxon>
        <taxon>Tracheophyta</taxon>
        <taxon>Spermatophyta</taxon>
        <taxon>Magnoliopsida</taxon>
        <taxon>eudicotyledons</taxon>
        <taxon>Gunneridae</taxon>
        <taxon>Pentapetalae</taxon>
        <taxon>rosids</taxon>
        <taxon>malvids</taxon>
        <taxon>Brassicales</taxon>
        <taxon>Brassicaceae</taxon>
        <taxon>Arabideae</taxon>
        <taxon>Arabis</taxon>
    </lineage>
</organism>
<sequence length="81" mass="9556">MIMRQHWNTEKITQDQDGLLFQISVNSDKLAVEFADRVTETIPASYIEFSQRLIKEYHRREGFDFDNAKNILESARFTSDV</sequence>
<evidence type="ECO:0000313" key="1">
    <source>
        <dbReference type="EMBL" id="KFK44616.1"/>
    </source>
</evidence>
<protein>
    <submittedName>
        <fullName evidence="1">Uncharacterized protein</fullName>
    </submittedName>
</protein>
<reference evidence="2" key="1">
    <citation type="journal article" date="2015" name="Nat. Plants">
        <title>Genome expansion of Arabis alpina linked with retrotransposition and reduced symmetric DNA methylation.</title>
        <authorList>
            <person name="Willing E.M."/>
            <person name="Rawat V."/>
            <person name="Mandakova T."/>
            <person name="Maumus F."/>
            <person name="James G.V."/>
            <person name="Nordstroem K.J."/>
            <person name="Becker C."/>
            <person name="Warthmann N."/>
            <person name="Chica C."/>
            <person name="Szarzynska B."/>
            <person name="Zytnicki M."/>
            <person name="Albani M.C."/>
            <person name="Kiefer C."/>
            <person name="Bergonzi S."/>
            <person name="Castaings L."/>
            <person name="Mateos J.L."/>
            <person name="Berns M.C."/>
            <person name="Bujdoso N."/>
            <person name="Piofczyk T."/>
            <person name="de Lorenzo L."/>
            <person name="Barrero-Sicilia C."/>
            <person name="Mateos I."/>
            <person name="Piednoel M."/>
            <person name="Hagmann J."/>
            <person name="Chen-Min-Tao R."/>
            <person name="Iglesias-Fernandez R."/>
            <person name="Schuster S.C."/>
            <person name="Alonso-Blanco C."/>
            <person name="Roudier F."/>
            <person name="Carbonero P."/>
            <person name="Paz-Ares J."/>
            <person name="Davis S.J."/>
            <person name="Pecinka A."/>
            <person name="Quesneville H."/>
            <person name="Colot V."/>
            <person name="Lysak M.A."/>
            <person name="Weigel D."/>
            <person name="Coupland G."/>
            <person name="Schneeberger K."/>
        </authorList>
    </citation>
    <scope>NUCLEOTIDE SEQUENCE [LARGE SCALE GENOMIC DNA]</scope>
    <source>
        <strain evidence="2">cv. Pajares</strain>
    </source>
</reference>
<accession>A0A087HR64</accession>
<dbReference type="AlphaFoldDB" id="A0A087HR64"/>
<proteinExistence type="predicted"/>
<gene>
    <name evidence="1" type="ordered locus">AALP_Aa1g281800</name>
</gene>
<dbReference type="PANTHER" id="PTHR31136:SF3">
    <property type="entry name" value="2-OXOADIPATE DIOXYGENASE_DECARBOXYLASE"/>
    <property type="match status" value="1"/>
</dbReference>
<dbReference type="OMA" id="MIMRQHW"/>
<name>A0A087HR64_ARAAL</name>
<dbReference type="OrthoDB" id="1037928at2759"/>
<keyword evidence="2" id="KW-1185">Reference proteome</keyword>
<evidence type="ECO:0000313" key="2">
    <source>
        <dbReference type="Proteomes" id="UP000029120"/>
    </source>
</evidence>
<dbReference type="EMBL" id="CM002869">
    <property type="protein sequence ID" value="KFK44616.1"/>
    <property type="molecule type" value="Genomic_DNA"/>
</dbReference>
<dbReference type="PANTHER" id="PTHR31136">
    <property type="entry name" value="DUF1338 DOMAIN-CONTAINING PROTEIN"/>
    <property type="match status" value="1"/>
</dbReference>
<dbReference type="Proteomes" id="UP000029120">
    <property type="component" value="Chromosome 1"/>
</dbReference>
<dbReference type="Gene3D" id="3.10.180.50">
    <property type="match status" value="1"/>
</dbReference>